<keyword evidence="2" id="KW-1185">Reference proteome</keyword>
<evidence type="ECO:0000313" key="1">
    <source>
        <dbReference type="EMBL" id="KAH7844967.1"/>
    </source>
</evidence>
<protein>
    <submittedName>
        <fullName evidence="1">Uncharacterized protein</fullName>
    </submittedName>
</protein>
<gene>
    <name evidence="1" type="ORF">Vadar_033773</name>
</gene>
<accession>A0ACB7XVA4</accession>
<name>A0ACB7XVA4_9ERIC</name>
<dbReference type="Proteomes" id="UP000828048">
    <property type="component" value="Chromosome 1"/>
</dbReference>
<evidence type="ECO:0000313" key="2">
    <source>
        <dbReference type="Proteomes" id="UP000828048"/>
    </source>
</evidence>
<proteinExistence type="predicted"/>
<comment type="caution">
    <text evidence="1">The sequence shown here is derived from an EMBL/GenBank/DDBJ whole genome shotgun (WGS) entry which is preliminary data.</text>
</comment>
<organism evidence="1 2">
    <name type="scientific">Vaccinium darrowii</name>
    <dbReference type="NCBI Taxonomy" id="229202"/>
    <lineage>
        <taxon>Eukaryota</taxon>
        <taxon>Viridiplantae</taxon>
        <taxon>Streptophyta</taxon>
        <taxon>Embryophyta</taxon>
        <taxon>Tracheophyta</taxon>
        <taxon>Spermatophyta</taxon>
        <taxon>Magnoliopsida</taxon>
        <taxon>eudicotyledons</taxon>
        <taxon>Gunneridae</taxon>
        <taxon>Pentapetalae</taxon>
        <taxon>asterids</taxon>
        <taxon>Ericales</taxon>
        <taxon>Ericaceae</taxon>
        <taxon>Vaccinioideae</taxon>
        <taxon>Vaccinieae</taxon>
        <taxon>Vaccinium</taxon>
    </lineage>
</organism>
<reference evidence="1 2" key="1">
    <citation type="journal article" date="2021" name="Hortic Res">
        <title>High-quality reference genome and annotation aids understanding of berry development for evergreen blueberry (Vaccinium darrowii).</title>
        <authorList>
            <person name="Yu J."/>
            <person name="Hulse-Kemp A.M."/>
            <person name="Babiker E."/>
            <person name="Staton M."/>
        </authorList>
    </citation>
    <scope>NUCLEOTIDE SEQUENCE [LARGE SCALE GENOMIC DNA]</scope>
    <source>
        <strain evidence="2">cv. NJ 8807/NJ 8810</strain>
        <tissue evidence="1">Young leaf</tissue>
    </source>
</reference>
<sequence length="1027" mass="112720">MNVPNHLLAQVPAFGCKAKVAKQSCSPIPGYWILDCAFGEGFVHPNLIQSYKGSPSHKCRDHPLTNSSAVLTIAADGNMAIRGGRSFYMLSNVTSSGNTSATLLDSGNLVLIDRRSGDWNAGDKSGGCVRKMPLQCGNDSEVNGQKDQFLRISKVRLPDNSIALSQVRSIGDCQSACFSNCSCSAYTYEGSDGCSIWHEDLLNVDQQADDTTDGKDFYLRLAASEILSERKDSIIKWWKWIILALAVPMTLLVAVGFFYCLWRRKSQNKGEDLVVFDLGISIGAANCKVNEVGKSRTGITKEVDLPLFSFASVSAATDNFSDANKLGEGGFGPVYKGKLQKGGTDKVSVKMVIEFGTCCLNFMKLGINTIFQGQSVTASTTITSSGNEFELGFFSPGIDNSTKSSYLGVWYKRVSIQTVVWVANRDHCLTNSSAVLTIAEDGNLAIQAGRTSYMLSNVTSSGNTSATLLDSGNLVLIDRRSGDLLWQSFDYPSDTFLPGMKLGFDKRNGKNWSLLAWKTKDDPGPGGFSIKLDTQWKNQFSILKGSQKYWTSGPWNGQFFVQQPEMHENPLYKYIFVSNENESYFSYSFKDPSVTGRSVLDISGQMQVLIWLEARGEWNLLYARPGDQCNIYAYCGPFGTCNRNHITYCQCFRGFHPKSIGDWNAGDKSGGCVRKMPLQCGNDSEVNGQKDQFLRISKVRLPDNSIALSQVRSIGDCQSTCFSNCSCSAYTYEGSDGCSIWCEDLLNVDQLADDTTDGRDFYLRLAASEILSKRKDSRIKWWKWIILALAVPMTLLVAVGFFYCLWRRKSQNKGEDLVLFDLGISIGAANCKVNEVGKSCTGKAKVVDLPLFSFASVSTATDNFSDANKLGEGGFGPVYKGKLQKGIFGGNGSQATNRIVGTYGYMSPEYALEGFYNTDAVNLLGYAWDLWKSGMGESIRDPLLQDISSANMLLRYVNIALLCVQESAADRPTMSDVALMLSNELMLLASPKQPAFSTSRSVPERNSSKQSEDCSINDATISSLEAR</sequence>
<dbReference type="EMBL" id="CM037151">
    <property type="protein sequence ID" value="KAH7844967.1"/>
    <property type="molecule type" value="Genomic_DNA"/>
</dbReference>